<dbReference type="Pfam" id="PF13304">
    <property type="entry name" value="AAA_21"/>
    <property type="match status" value="1"/>
</dbReference>
<evidence type="ECO:0000313" key="2">
    <source>
        <dbReference type="EMBL" id="RZF22577.1"/>
    </source>
</evidence>
<dbReference type="InterPro" id="IPR051396">
    <property type="entry name" value="Bact_Antivir_Def_Nuclease"/>
</dbReference>
<proteinExistence type="predicted"/>
<comment type="caution">
    <text evidence="2">The sequence shown here is derived from an EMBL/GenBank/DDBJ whole genome shotgun (WGS) entry which is preliminary data.</text>
</comment>
<keyword evidence="3" id="KW-1185">Reference proteome</keyword>
<accession>A0ABY0IHZ7</accession>
<reference evidence="3" key="1">
    <citation type="journal article" date="2019" name="Int. J. Syst. Evol. Microbiol.">
        <title>Halobacteriovorax valvorus sp. nov., a novel prokaryotic predator isolated from coastal seawater of China.</title>
        <authorList>
            <person name="Chen M.-X."/>
        </authorList>
    </citation>
    <scope>NUCLEOTIDE SEQUENCE [LARGE SCALE GENOMIC DNA]</scope>
    <source>
        <strain evidence="3">BL9</strain>
    </source>
</reference>
<dbReference type="InterPro" id="IPR003959">
    <property type="entry name" value="ATPase_AAA_core"/>
</dbReference>
<name>A0ABY0IHZ7_9BACT</name>
<protein>
    <recommendedName>
        <fullName evidence="1">ATPase AAA-type core domain-containing protein</fullName>
    </recommendedName>
</protein>
<dbReference type="EMBL" id="QDKL01000001">
    <property type="protein sequence ID" value="RZF22577.1"/>
    <property type="molecule type" value="Genomic_DNA"/>
</dbReference>
<evidence type="ECO:0000313" key="3">
    <source>
        <dbReference type="Proteomes" id="UP000443582"/>
    </source>
</evidence>
<dbReference type="RefSeq" id="WP_114705522.1">
    <property type="nucleotide sequence ID" value="NZ_QDKL01000001.1"/>
</dbReference>
<dbReference type="Gene3D" id="3.40.50.300">
    <property type="entry name" value="P-loop containing nucleotide triphosphate hydrolases"/>
    <property type="match status" value="2"/>
</dbReference>
<dbReference type="SUPFAM" id="SSF52540">
    <property type="entry name" value="P-loop containing nucleoside triphosphate hydrolases"/>
    <property type="match status" value="1"/>
</dbReference>
<dbReference type="Proteomes" id="UP000443582">
    <property type="component" value="Unassembled WGS sequence"/>
</dbReference>
<sequence>MNFLSKLNIHKYTSYDASEINFDKNINVVIGKNGAGKTHFLNKVLFPFLENKFEYFDFNGPIDLEYEVTYSGLPDTKVTYHLKSAEVLQINDEASVVPFSYLITCMNKNETLFTFFRSNNVEKLELYKHKDFISSNVDYSRKLNINNLSSVNKQSFDPSNRSCIVQVLNDKNRPNFLDHSILMLLQDVIHFQLLTDYSNYRFSLQDIPATFPSNFNYTQQSIQDFVNIKIRLEINGSGHSVEYGSNPSAIFNNLFINIIIDYLSKNLKKDPLFKVNPDDIGGHLKDELLKLPSMSYFFKNSRFSELLFTFFNFNINLEEGKKYNLSASIHILLKNKNLEILPLTQSLTDGEKRFFVFCVSQILTSKTFYLIDEVENGLHPEWISYIMKSKKQLFITSHNPFVIDNSIYIKSSEELDSHDSLILCKTKSSENDSFQVRNLNEVELSRVSKGLKINKNLSSLLSKYHAW</sequence>
<dbReference type="PANTHER" id="PTHR43581:SF4">
    <property type="entry name" value="ATP_GTP PHOSPHATASE"/>
    <property type="match status" value="1"/>
</dbReference>
<gene>
    <name evidence="2" type="ORF">DAY19_02050</name>
</gene>
<organism evidence="2 3">
    <name type="scientific">Halobacteriovorax vibrionivorans</name>
    <dbReference type="NCBI Taxonomy" id="2152716"/>
    <lineage>
        <taxon>Bacteria</taxon>
        <taxon>Pseudomonadati</taxon>
        <taxon>Bdellovibrionota</taxon>
        <taxon>Bacteriovoracia</taxon>
        <taxon>Bacteriovoracales</taxon>
        <taxon>Halobacteriovoraceae</taxon>
        <taxon>Halobacteriovorax</taxon>
    </lineage>
</organism>
<dbReference type="PANTHER" id="PTHR43581">
    <property type="entry name" value="ATP/GTP PHOSPHATASE"/>
    <property type="match status" value="1"/>
</dbReference>
<evidence type="ECO:0000259" key="1">
    <source>
        <dbReference type="Pfam" id="PF13304"/>
    </source>
</evidence>
<dbReference type="InterPro" id="IPR027417">
    <property type="entry name" value="P-loop_NTPase"/>
</dbReference>
<feature type="domain" description="ATPase AAA-type core" evidence="1">
    <location>
        <begin position="230"/>
        <end position="404"/>
    </location>
</feature>